<dbReference type="EMBL" id="QEQD01000028">
    <property type="protein sequence ID" value="RDE99438.1"/>
    <property type="molecule type" value="Genomic_DNA"/>
</dbReference>
<dbReference type="InterPro" id="IPR036390">
    <property type="entry name" value="WH_DNA-bd_sf"/>
</dbReference>
<dbReference type="GO" id="GO:0006260">
    <property type="term" value="P:DNA replication"/>
    <property type="evidence" value="ECO:0007669"/>
    <property type="project" value="InterPro"/>
</dbReference>
<name>A0A369Z555_HAEPH</name>
<evidence type="ECO:0000313" key="3">
    <source>
        <dbReference type="EMBL" id="RDE99438.1"/>
    </source>
</evidence>
<dbReference type="STRING" id="735.B0185_09245"/>
<dbReference type="Proteomes" id="UP000253999">
    <property type="component" value="Unassembled WGS sequence"/>
</dbReference>
<dbReference type="SUPFAM" id="SSF46785">
    <property type="entry name" value="Winged helix' DNA-binding domain"/>
    <property type="match status" value="1"/>
</dbReference>
<evidence type="ECO:0000259" key="2">
    <source>
        <dbReference type="Pfam" id="PF05732"/>
    </source>
</evidence>
<dbReference type="GO" id="GO:0006276">
    <property type="term" value="P:plasmid maintenance"/>
    <property type="evidence" value="ECO:0007669"/>
    <property type="project" value="InterPro"/>
</dbReference>
<dbReference type="AlphaFoldDB" id="A0A369Z555"/>
<feature type="region of interest" description="Disordered" evidence="1">
    <location>
        <begin position="1"/>
        <end position="28"/>
    </location>
</feature>
<evidence type="ECO:0000313" key="4">
    <source>
        <dbReference type="Proteomes" id="UP000253999"/>
    </source>
</evidence>
<organism evidence="3 4">
    <name type="scientific">Haemophilus parahaemolyticus</name>
    <dbReference type="NCBI Taxonomy" id="735"/>
    <lineage>
        <taxon>Bacteria</taxon>
        <taxon>Pseudomonadati</taxon>
        <taxon>Pseudomonadota</taxon>
        <taxon>Gammaproteobacteria</taxon>
        <taxon>Pasteurellales</taxon>
        <taxon>Pasteurellaceae</taxon>
        <taxon>Haemophilus</taxon>
    </lineage>
</organism>
<protein>
    <recommendedName>
        <fullName evidence="2">Plasmid replication protein RepL domain-containing protein</fullName>
    </recommendedName>
</protein>
<gene>
    <name evidence="3" type="ORF">DPV98_11015</name>
</gene>
<reference evidence="3 4" key="1">
    <citation type="submission" date="2018-05" db="EMBL/GenBank/DDBJ databases">
        <title>Draft Genome Sequences for a Diverse set of 7 Haemophilus Species.</title>
        <authorList>
            <person name="Nichols M."/>
            <person name="Topaz N."/>
            <person name="Wang X."/>
            <person name="Wang X."/>
            <person name="Boxrud D."/>
        </authorList>
    </citation>
    <scope>NUCLEOTIDE SEQUENCE [LARGE SCALE GENOMIC DNA]</scope>
    <source>
        <strain evidence="3 4">C2010039593</strain>
    </source>
</reference>
<dbReference type="RefSeq" id="WP_111313772.1">
    <property type="nucleotide sequence ID" value="NZ_QEQD01000028.1"/>
</dbReference>
<evidence type="ECO:0000256" key="1">
    <source>
        <dbReference type="SAM" id="MobiDB-lite"/>
    </source>
</evidence>
<sequence>MENSSNNDQKSIKKQSNTHHVDPKLAPKENANFVQIKDNSLRAIQGLIQKSPVSAQILFFFIEKMGKLNNSVICSYQTLMEVTGYSRPTVARAIKHLKDNNWIDTIKVGSATAYCVNAQIAWRAANNQRHYAIFSSTVVATSTENPDFEGDRKLRNIPHELNSLIGKSIQQGIPDNIDEYEPEELEDPELDYRTLM</sequence>
<comment type="caution">
    <text evidence="3">The sequence shown here is derived from an EMBL/GenBank/DDBJ whole genome shotgun (WGS) entry which is preliminary data.</text>
</comment>
<accession>A0A369Z555</accession>
<dbReference type="InterPro" id="IPR008813">
    <property type="entry name" value="Plasmid_replication_RepL"/>
</dbReference>
<dbReference type="Pfam" id="PF05732">
    <property type="entry name" value="RepL"/>
    <property type="match status" value="1"/>
</dbReference>
<feature type="domain" description="Plasmid replication protein RepL" evidence="2">
    <location>
        <begin position="54"/>
        <end position="134"/>
    </location>
</feature>
<proteinExistence type="predicted"/>